<dbReference type="InterPro" id="IPR049278">
    <property type="entry name" value="MS_channel_C"/>
</dbReference>
<dbReference type="InterPro" id="IPR011014">
    <property type="entry name" value="MscS_channel_TM-2"/>
</dbReference>
<keyword evidence="4 7" id="KW-0812">Transmembrane</keyword>
<evidence type="ECO:0000256" key="3">
    <source>
        <dbReference type="ARBA" id="ARBA00022475"/>
    </source>
</evidence>
<evidence type="ECO:0000259" key="8">
    <source>
        <dbReference type="Pfam" id="PF00924"/>
    </source>
</evidence>
<evidence type="ECO:0000256" key="5">
    <source>
        <dbReference type="ARBA" id="ARBA00022989"/>
    </source>
</evidence>
<dbReference type="EMBL" id="HG917868">
    <property type="protein sequence ID" value="CDM68250.1"/>
    <property type="molecule type" value="Genomic_DNA"/>
</dbReference>
<dbReference type="HOGENOM" id="CLU_037945_1_1_9"/>
<dbReference type="SUPFAM" id="SSF50182">
    <property type="entry name" value="Sm-like ribonucleoproteins"/>
    <property type="match status" value="1"/>
</dbReference>
<dbReference type="PANTHER" id="PTHR30221:SF1">
    <property type="entry name" value="SMALL-CONDUCTANCE MECHANOSENSITIVE CHANNEL"/>
    <property type="match status" value="1"/>
</dbReference>
<keyword evidence="6 7" id="KW-0472">Membrane</keyword>
<evidence type="ECO:0000313" key="10">
    <source>
        <dbReference type="EMBL" id="CDM68250.1"/>
    </source>
</evidence>
<dbReference type="PATRIC" id="fig|1216932.3.peg.1075"/>
<dbReference type="Gene3D" id="3.30.70.100">
    <property type="match status" value="1"/>
</dbReference>
<dbReference type="InterPro" id="IPR045275">
    <property type="entry name" value="MscS_archaea/bacteria_type"/>
</dbReference>
<feature type="transmembrane region" description="Helical" evidence="7">
    <location>
        <begin position="20"/>
        <end position="36"/>
    </location>
</feature>
<dbReference type="KEGG" id="clt:CM240_1086"/>
<dbReference type="Gene3D" id="2.30.30.60">
    <property type="match status" value="1"/>
</dbReference>
<proteinExistence type="inferred from homology"/>
<comment type="subcellular location">
    <subcellularLocation>
        <location evidence="1">Cell membrane</location>
        <topology evidence="1">Multi-pass membrane protein</topology>
    </subcellularLocation>
</comment>
<evidence type="ECO:0000256" key="1">
    <source>
        <dbReference type="ARBA" id="ARBA00004651"/>
    </source>
</evidence>
<dbReference type="Pfam" id="PF05552">
    <property type="entry name" value="MS_channel_1st_1"/>
    <property type="match status" value="1"/>
</dbReference>
<sequence length="271" mass="30086">MINVEKIVENLIHWASTKGIKLVIGIIILIVGWKLVKKLLKIMNAVLEKREVDRTLASFLDAVLNISLKILLCIVVMEYVGIATAGLAALLASAGLAVGLALQGSLSNFGGGVIILLIRPFNVGDFIEGDGKSGVVERIGIFYTHLLTPDNKEIMIPNGTLANTTVTNYTSKDLRRVDLTFAAAYEEDVLKVKKVIENVINAENFILKDPEPFISISEHGDNAVGFVVKVWCKTENYWTVYYNLLEKVKIRFDEENISIPYPQMDVHIKDK</sequence>
<organism evidence="10 11">
    <name type="scientific">Clostridium bornimense</name>
    <dbReference type="NCBI Taxonomy" id="1216932"/>
    <lineage>
        <taxon>Bacteria</taxon>
        <taxon>Bacillati</taxon>
        <taxon>Bacillota</taxon>
        <taxon>Clostridia</taxon>
        <taxon>Eubacteriales</taxon>
        <taxon>Clostridiaceae</taxon>
        <taxon>Clostridium</taxon>
    </lineage>
</organism>
<keyword evidence="11" id="KW-1185">Reference proteome</keyword>
<dbReference type="GO" id="GO:0008381">
    <property type="term" value="F:mechanosensitive monoatomic ion channel activity"/>
    <property type="evidence" value="ECO:0007669"/>
    <property type="project" value="InterPro"/>
</dbReference>
<gene>
    <name evidence="10" type="ORF">CM240_1086</name>
</gene>
<dbReference type="SUPFAM" id="SSF82689">
    <property type="entry name" value="Mechanosensitive channel protein MscS (YggB), C-terminal domain"/>
    <property type="match status" value="1"/>
</dbReference>
<accession>W6SEX8</accession>
<evidence type="ECO:0000256" key="6">
    <source>
        <dbReference type="ARBA" id="ARBA00023136"/>
    </source>
</evidence>
<dbReference type="RefSeq" id="WP_044037180.1">
    <property type="nucleotide sequence ID" value="NZ_HG917868.1"/>
</dbReference>
<evidence type="ECO:0000313" key="11">
    <source>
        <dbReference type="Proteomes" id="UP000019426"/>
    </source>
</evidence>
<feature type="domain" description="Mechanosensitive ion channel MscS" evidence="8">
    <location>
        <begin position="105"/>
        <end position="170"/>
    </location>
</feature>
<dbReference type="eggNOG" id="COG0668">
    <property type="taxonomic scope" value="Bacteria"/>
</dbReference>
<dbReference type="AlphaFoldDB" id="W6SEX8"/>
<reference evidence="10 11" key="1">
    <citation type="submission" date="2013-11" db="EMBL/GenBank/DDBJ databases">
        <title>Complete genome sequence of Clostridum sp. M2/40.</title>
        <authorList>
            <person name="Wibberg D."/>
            <person name="Puehler A."/>
            <person name="Schlueter A."/>
        </authorList>
    </citation>
    <scope>NUCLEOTIDE SEQUENCE [LARGE SCALE GENOMIC DNA]</scope>
    <source>
        <strain evidence="11">M2/40</strain>
    </source>
</reference>
<dbReference type="InterPro" id="IPR008910">
    <property type="entry name" value="MSC_TM_helix"/>
</dbReference>
<dbReference type="SUPFAM" id="SSF82861">
    <property type="entry name" value="Mechanosensitive channel protein MscS (YggB), transmembrane region"/>
    <property type="match status" value="1"/>
</dbReference>
<dbReference type="Gene3D" id="1.10.287.1260">
    <property type="match status" value="1"/>
</dbReference>
<evidence type="ECO:0000256" key="7">
    <source>
        <dbReference type="SAM" id="Phobius"/>
    </source>
</evidence>
<dbReference type="InterPro" id="IPR023408">
    <property type="entry name" value="MscS_beta-dom_sf"/>
</dbReference>
<feature type="domain" description="Mechanosensitive ion channel MscS C-terminal" evidence="9">
    <location>
        <begin position="177"/>
        <end position="259"/>
    </location>
</feature>
<dbReference type="InterPro" id="IPR010920">
    <property type="entry name" value="LSM_dom_sf"/>
</dbReference>
<dbReference type="PANTHER" id="PTHR30221">
    <property type="entry name" value="SMALL-CONDUCTANCE MECHANOSENSITIVE CHANNEL"/>
    <property type="match status" value="1"/>
</dbReference>
<dbReference type="InterPro" id="IPR006685">
    <property type="entry name" value="MscS_channel_2nd"/>
</dbReference>
<dbReference type="Proteomes" id="UP000019426">
    <property type="component" value="Chromosome M2/40_rep1"/>
</dbReference>
<evidence type="ECO:0000256" key="4">
    <source>
        <dbReference type="ARBA" id="ARBA00022692"/>
    </source>
</evidence>
<name>W6SEX8_9CLOT</name>
<evidence type="ECO:0000256" key="2">
    <source>
        <dbReference type="ARBA" id="ARBA00008017"/>
    </source>
</evidence>
<dbReference type="InterPro" id="IPR011066">
    <property type="entry name" value="MscS_channel_C_sf"/>
</dbReference>
<keyword evidence="5 7" id="KW-1133">Transmembrane helix</keyword>
<dbReference type="STRING" id="1216932.CM240_1086"/>
<dbReference type="GO" id="GO:0005886">
    <property type="term" value="C:plasma membrane"/>
    <property type="evidence" value="ECO:0007669"/>
    <property type="project" value="UniProtKB-SubCell"/>
</dbReference>
<comment type="similarity">
    <text evidence="2">Belongs to the MscS (TC 1.A.23) family.</text>
</comment>
<evidence type="ECO:0000259" key="9">
    <source>
        <dbReference type="Pfam" id="PF21082"/>
    </source>
</evidence>
<dbReference type="Pfam" id="PF21082">
    <property type="entry name" value="MS_channel_3rd"/>
    <property type="match status" value="1"/>
</dbReference>
<dbReference type="OrthoDB" id="9809206at2"/>
<dbReference type="Pfam" id="PF00924">
    <property type="entry name" value="MS_channel_2nd"/>
    <property type="match status" value="1"/>
</dbReference>
<protein>
    <submittedName>
        <fullName evidence="10">Mechanosensitive ion channel family protein</fullName>
    </submittedName>
</protein>
<keyword evidence="3" id="KW-1003">Cell membrane</keyword>